<keyword evidence="3" id="KW-1185">Reference proteome</keyword>
<organism evidence="2 3">
    <name type="scientific">Pisolithus tinctorius Marx 270</name>
    <dbReference type="NCBI Taxonomy" id="870435"/>
    <lineage>
        <taxon>Eukaryota</taxon>
        <taxon>Fungi</taxon>
        <taxon>Dikarya</taxon>
        <taxon>Basidiomycota</taxon>
        <taxon>Agaricomycotina</taxon>
        <taxon>Agaricomycetes</taxon>
        <taxon>Agaricomycetidae</taxon>
        <taxon>Boletales</taxon>
        <taxon>Sclerodermatineae</taxon>
        <taxon>Pisolithaceae</taxon>
        <taxon>Pisolithus</taxon>
    </lineage>
</organism>
<dbReference type="Proteomes" id="UP000054217">
    <property type="component" value="Unassembled WGS sequence"/>
</dbReference>
<dbReference type="HOGENOM" id="CLU_179490_0_0_1"/>
<dbReference type="InParanoid" id="A0A0C3MWX9"/>
<evidence type="ECO:0000313" key="2">
    <source>
        <dbReference type="EMBL" id="KIN93409.1"/>
    </source>
</evidence>
<sequence length="102" mass="11710">MAREMRPDKRPSPQFHTVSLDGSKARLSIRTAGIFGRSKPELLNAGHLVGLEPSTASCDDYMCRYRIIHTRMFHASELERRCHIRSDSASHSMRSRNKRITQ</sequence>
<dbReference type="EMBL" id="KN832172">
    <property type="protein sequence ID" value="KIN93409.1"/>
    <property type="molecule type" value="Genomic_DNA"/>
</dbReference>
<protein>
    <submittedName>
        <fullName evidence="2">Uncharacterized protein</fullName>
    </submittedName>
</protein>
<feature type="compositionally biased region" description="Basic and acidic residues" evidence="1">
    <location>
        <begin position="1"/>
        <end position="11"/>
    </location>
</feature>
<accession>A0A0C3MWX9</accession>
<evidence type="ECO:0000256" key="1">
    <source>
        <dbReference type="SAM" id="MobiDB-lite"/>
    </source>
</evidence>
<gene>
    <name evidence="2" type="ORF">M404DRAFT_1008973</name>
</gene>
<feature type="region of interest" description="Disordered" evidence="1">
    <location>
        <begin position="1"/>
        <end position="21"/>
    </location>
</feature>
<reference evidence="3" key="2">
    <citation type="submission" date="2015-01" db="EMBL/GenBank/DDBJ databases">
        <title>Evolutionary Origins and Diversification of the Mycorrhizal Mutualists.</title>
        <authorList>
            <consortium name="DOE Joint Genome Institute"/>
            <consortium name="Mycorrhizal Genomics Consortium"/>
            <person name="Kohler A."/>
            <person name="Kuo A."/>
            <person name="Nagy L.G."/>
            <person name="Floudas D."/>
            <person name="Copeland A."/>
            <person name="Barry K.W."/>
            <person name="Cichocki N."/>
            <person name="Veneault-Fourrey C."/>
            <person name="LaButti K."/>
            <person name="Lindquist E.A."/>
            <person name="Lipzen A."/>
            <person name="Lundell T."/>
            <person name="Morin E."/>
            <person name="Murat C."/>
            <person name="Riley R."/>
            <person name="Ohm R."/>
            <person name="Sun H."/>
            <person name="Tunlid A."/>
            <person name="Henrissat B."/>
            <person name="Grigoriev I.V."/>
            <person name="Hibbett D.S."/>
            <person name="Martin F."/>
        </authorList>
    </citation>
    <scope>NUCLEOTIDE SEQUENCE [LARGE SCALE GENOMIC DNA]</scope>
    <source>
        <strain evidence="3">Marx 270</strain>
    </source>
</reference>
<name>A0A0C3MWX9_PISTI</name>
<reference evidence="2 3" key="1">
    <citation type="submission" date="2014-04" db="EMBL/GenBank/DDBJ databases">
        <authorList>
            <consortium name="DOE Joint Genome Institute"/>
            <person name="Kuo A."/>
            <person name="Kohler A."/>
            <person name="Costa M.D."/>
            <person name="Nagy L.G."/>
            <person name="Floudas D."/>
            <person name="Copeland A."/>
            <person name="Barry K.W."/>
            <person name="Cichocki N."/>
            <person name="Veneault-Fourrey C."/>
            <person name="LaButti K."/>
            <person name="Lindquist E.A."/>
            <person name="Lipzen A."/>
            <person name="Lundell T."/>
            <person name="Morin E."/>
            <person name="Murat C."/>
            <person name="Sun H."/>
            <person name="Tunlid A."/>
            <person name="Henrissat B."/>
            <person name="Grigoriev I.V."/>
            <person name="Hibbett D.S."/>
            <person name="Martin F."/>
            <person name="Nordberg H.P."/>
            <person name="Cantor M.N."/>
            <person name="Hua S.X."/>
        </authorList>
    </citation>
    <scope>NUCLEOTIDE SEQUENCE [LARGE SCALE GENOMIC DNA]</scope>
    <source>
        <strain evidence="2 3">Marx 270</strain>
    </source>
</reference>
<dbReference type="AlphaFoldDB" id="A0A0C3MWX9"/>
<proteinExistence type="predicted"/>
<evidence type="ECO:0000313" key="3">
    <source>
        <dbReference type="Proteomes" id="UP000054217"/>
    </source>
</evidence>